<evidence type="ECO:0000259" key="2">
    <source>
        <dbReference type="Pfam" id="PF23622"/>
    </source>
</evidence>
<dbReference type="PANTHER" id="PTHR34145">
    <property type="entry name" value="OS02G0105600 PROTEIN"/>
    <property type="match status" value="1"/>
</dbReference>
<accession>A0A5E4E7R2</accession>
<dbReference type="InterPro" id="IPR036047">
    <property type="entry name" value="F-box-like_dom_sf"/>
</dbReference>
<sequence>MALDPKRPQNSHQVAQGQGSSNSMDRISELEDGILGSIVSRLTQDEILDTRLLSRRWLSVWGYSSILTSRDEYRSTNATFGKWLEFTERNRVQKVKLILLDDGICSGSMDLAYASSPHEFIGNYKLKHKCNGVSDIPHPCKYGGFKFVKSISLFGVGTVGEAFKCLLGNCKFLEKVLLSGCGGFDNNVRVVGPALALKYLEIRNCRIEGIEISSANLVSFTYAGDWIRLFLWNVPRLAEVSLACDSRASTVAVFSTLHFCHSQLEVLTLKTSLIHKENYTFPGLEILKHLEVKIATDEDCCLLQLASFIKASPELQKLVLEFNDHSLNLHFVPNLSSVEINAPFPLLTGAVRPEHEIGIKEAANCSRNSLRVVEVRDYCGRPGDLKLIMYLIKNAVKLEKIVVHPKEVRAVDFAMRQLKRQVPIHINFVRL</sequence>
<dbReference type="InParanoid" id="A0A5E4E7R2"/>
<dbReference type="AlphaFoldDB" id="A0A5E4E7R2"/>
<dbReference type="OMA" id="YASSPHE"/>
<dbReference type="InterPro" id="IPR055357">
    <property type="entry name" value="LRR_At1g61320_AtMIF1"/>
</dbReference>
<reference evidence="4" key="1">
    <citation type="journal article" date="2020" name="Plant J.">
        <title>Transposons played a major role in the diversification between the closely related almond and peach genomes: results from the almond genome sequence.</title>
        <authorList>
            <person name="Alioto T."/>
            <person name="Alexiou K.G."/>
            <person name="Bardil A."/>
            <person name="Barteri F."/>
            <person name="Castanera R."/>
            <person name="Cruz F."/>
            <person name="Dhingra A."/>
            <person name="Duval H."/>
            <person name="Fernandez I Marti A."/>
            <person name="Frias L."/>
            <person name="Galan B."/>
            <person name="Garcia J.L."/>
            <person name="Howad W."/>
            <person name="Gomez-Garrido J."/>
            <person name="Gut M."/>
            <person name="Julca I."/>
            <person name="Morata J."/>
            <person name="Puigdomenech P."/>
            <person name="Ribeca P."/>
            <person name="Rubio Cabetas M.J."/>
            <person name="Vlasova A."/>
            <person name="Wirthensohn M."/>
            <person name="Garcia-Mas J."/>
            <person name="Gabaldon T."/>
            <person name="Casacuberta J.M."/>
            <person name="Arus P."/>
        </authorList>
    </citation>
    <scope>NUCLEOTIDE SEQUENCE [LARGE SCALE GENOMIC DNA]</scope>
    <source>
        <strain evidence="4">cv. Texas</strain>
    </source>
</reference>
<dbReference type="InterPro" id="IPR053772">
    <property type="entry name" value="At1g61320/At1g61330-like"/>
</dbReference>
<evidence type="ECO:0000256" key="1">
    <source>
        <dbReference type="SAM" id="MobiDB-lite"/>
    </source>
</evidence>
<organism evidence="3 4">
    <name type="scientific">Prunus dulcis</name>
    <name type="common">Almond</name>
    <name type="synonym">Amygdalus dulcis</name>
    <dbReference type="NCBI Taxonomy" id="3755"/>
    <lineage>
        <taxon>Eukaryota</taxon>
        <taxon>Viridiplantae</taxon>
        <taxon>Streptophyta</taxon>
        <taxon>Embryophyta</taxon>
        <taxon>Tracheophyta</taxon>
        <taxon>Spermatophyta</taxon>
        <taxon>Magnoliopsida</taxon>
        <taxon>eudicotyledons</taxon>
        <taxon>Gunneridae</taxon>
        <taxon>Pentapetalae</taxon>
        <taxon>rosids</taxon>
        <taxon>fabids</taxon>
        <taxon>Rosales</taxon>
        <taxon>Rosaceae</taxon>
        <taxon>Amygdaloideae</taxon>
        <taxon>Amygdaleae</taxon>
        <taxon>Prunus</taxon>
    </lineage>
</organism>
<dbReference type="PANTHER" id="PTHR34145:SF68">
    <property type="entry name" value="FBD DOMAIN-CONTAINING PROTEIN"/>
    <property type="match status" value="1"/>
</dbReference>
<name>A0A5E4E7R2_PRUDU</name>
<evidence type="ECO:0000313" key="4">
    <source>
        <dbReference type="Proteomes" id="UP000327085"/>
    </source>
</evidence>
<gene>
    <name evidence="3" type="ORF">ALMOND_2B018184</name>
</gene>
<protein>
    <submittedName>
        <fullName evidence="3">PREDICTED: F-box/LRR-repeat</fullName>
    </submittedName>
</protein>
<feature type="compositionally biased region" description="Polar residues" evidence="1">
    <location>
        <begin position="8"/>
        <end position="24"/>
    </location>
</feature>
<dbReference type="InterPro" id="IPR032675">
    <property type="entry name" value="LRR_dom_sf"/>
</dbReference>
<dbReference type="SUPFAM" id="SSF52047">
    <property type="entry name" value="RNI-like"/>
    <property type="match status" value="1"/>
</dbReference>
<dbReference type="Gene3D" id="3.80.10.10">
    <property type="entry name" value="Ribonuclease Inhibitor"/>
    <property type="match status" value="1"/>
</dbReference>
<proteinExistence type="predicted"/>
<feature type="region of interest" description="Disordered" evidence="1">
    <location>
        <begin position="1"/>
        <end position="24"/>
    </location>
</feature>
<evidence type="ECO:0000313" key="3">
    <source>
        <dbReference type="EMBL" id="VVA11725.1"/>
    </source>
</evidence>
<dbReference type="EMBL" id="CABIKO010000004">
    <property type="protein sequence ID" value="VVA11725.1"/>
    <property type="molecule type" value="Genomic_DNA"/>
</dbReference>
<dbReference type="Proteomes" id="UP000327085">
    <property type="component" value="Chromosome 1"/>
</dbReference>
<feature type="domain" description="At1g61320/AtMIF1 LRR" evidence="2">
    <location>
        <begin position="141"/>
        <end position="403"/>
    </location>
</feature>
<dbReference type="Gramene" id="VVA11725">
    <property type="protein sequence ID" value="VVA11725"/>
    <property type="gene ID" value="Prudul26B018184"/>
</dbReference>
<dbReference type="SUPFAM" id="SSF81383">
    <property type="entry name" value="F-box domain"/>
    <property type="match status" value="1"/>
</dbReference>
<dbReference type="Pfam" id="PF23622">
    <property type="entry name" value="LRR_At1g61320_AtMIF1"/>
    <property type="match status" value="1"/>
</dbReference>